<dbReference type="OrthoDB" id="6976710at2"/>
<dbReference type="RefSeq" id="WP_009682516.1">
    <property type="nucleotide sequence ID" value="NZ_CP039372.1"/>
</dbReference>
<organism evidence="1 2">
    <name type="scientific">Pseudomonas putida</name>
    <name type="common">Arthrobacter siderocapsulatus</name>
    <dbReference type="NCBI Taxonomy" id="303"/>
    <lineage>
        <taxon>Bacteria</taxon>
        <taxon>Pseudomonadati</taxon>
        <taxon>Pseudomonadota</taxon>
        <taxon>Gammaproteobacteria</taxon>
        <taxon>Pseudomonadales</taxon>
        <taxon>Pseudomonadaceae</taxon>
        <taxon>Pseudomonas</taxon>
    </lineage>
</organism>
<evidence type="ECO:0000313" key="1">
    <source>
        <dbReference type="EMBL" id="QCI15674.1"/>
    </source>
</evidence>
<protein>
    <submittedName>
        <fullName evidence="1">Uncharacterized protein</fullName>
    </submittedName>
</protein>
<gene>
    <name evidence="1" type="ORF">E6B08_30655</name>
</gene>
<dbReference type="EMBL" id="CP039372">
    <property type="protein sequence ID" value="QCI15674.1"/>
    <property type="molecule type" value="Genomic_DNA"/>
</dbReference>
<evidence type="ECO:0000313" key="2">
    <source>
        <dbReference type="Proteomes" id="UP000298551"/>
    </source>
</evidence>
<keyword evidence="1" id="KW-0614">Plasmid</keyword>
<accession>A0A177YCT1</accession>
<sequence>MSVGTERLIPVGTALVAVVAAAFTHGVLQLLPEVSFAAHAWMMLGVLIAVGILGTGLWCETQPDGIGMITAVGVLPLAVGSIWGGLWPGMTEWGAVGLAFPGQTPPVAWWASSAVKWVGLAAILGGGYYWLYRKNFH</sequence>
<dbReference type="Proteomes" id="UP000298551">
    <property type="component" value="Plasmid pPp1290"/>
</dbReference>
<proteinExistence type="predicted"/>
<dbReference type="AlphaFoldDB" id="A0A177YCT1"/>
<geneLocation type="plasmid" evidence="2">
    <name>ppp1290</name>
</geneLocation>
<reference evidence="2" key="1">
    <citation type="submission" date="2019-04" db="EMBL/GenBank/DDBJ databases">
        <title>Genome sequence of Pseudomonas putida 1290, an auxin catabolizing strain.</title>
        <authorList>
            <person name="Laird T.S."/>
            <person name="Leveau J.H.J."/>
        </authorList>
    </citation>
    <scope>NUCLEOTIDE SEQUENCE [LARGE SCALE GENOMIC DNA]</scope>
    <source>
        <strain evidence="2">1290</strain>
        <plasmid evidence="2">ppp1290</plasmid>
    </source>
</reference>
<name>A0A177YCT1_PSEPU</name>